<accession>A0A6A6PF95</accession>
<dbReference type="GO" id="GO:0005739">
    <property type="term" value="C:mitochondrion"/>
    <property type="evidence" value="ECO:0007669"/>
    <property type="project" value="TreeGrafter"/>
</dbReference>
<keyword evidence="1" id="KW-0489">Methyltransferase</keyword>
<proteinExistence type="predicted"/>
<dbReference type="EMBL" id="MU001670">
    <property type="protein sequence ID" value="KAF2462379.1"/>
    <property type="molecule type" value="Genomic_DNA"/>
</dbReference>
<keyword evidence="1" id="KW-0808">Transferase</keyword>
<dbReference type="InterPro" id="IPR002052">
    <property type="entry name" value="DNA_methylase_N6_adenine_CS"/>
</dbReference>
<sequence>MPRLTPSFLRRAEKINPLLPLLLRACRDLRSAQNELRWLTEYARGCNSGAHPRWKPLLLDLCKHRSQGVPLQYLLGSEYFGELEIRCGPGVLIPRQETASSVSYLASRLRQGDFGDLNLNRLRVIDVCTGTGCIPLLLHRLLSRCCHDSSSLRLLGVDVSPIALHYATLNRQLLLDSLLDESRTMAPLRLDGIISSLLSMSFIQADVLPSSVQSQRSTIPQLLPALRHLGEPSWDVLISNPPYISSRAFATTTSRSVRKFEPRVALVPSTTNTCFRSKPELREYLHHVNQGVAKLEEGDLFYPRLLDLADEMSVKVCLFEVADLSQASRVSLLIRSREKWKSVEMWRDEPTLPPDGDGQEPKGSFRVLGRGCGRSVVCWR</sequence>
<dbReference type="PROSITE" id="PS00092">
    <property type="entry name" value="N6_MTASE"/>
    <property type="match status" value="1"/>
</dbReference>
<evidence type="ECO:0000313" key="1">
    <source>
        <dbReference type="EMBL" id="KAF2462379.1"/>
    </source>
</evidence>
<keyword evidence="2" id="KW-1185">Reference proteome</keyword>
<dbReference type="AlphaFoldDB" id="A0A6A6PF95"/>
<dbReference type="PANTHER" id="PTHR18895">
    <property type="entry name" value="HEMK METHYLTRANSFERASE"/>
    <property type="match status" value="1"/>
</dbReference>
<dbReference type="InterPro" id="IPR050320">
    <property type="entry name" value="N5-glutamine_MTase"/>
</dbReference>
<dbReference type="GO" id="GO:0003676">
    <property type="term" value="F:nucleic acid binding"/>
    <property type="evidence" value="ECO:0007669"/>
    <property type="project" value="InterPro"/>
</dbReference>
<dbReference type="OrthoDB" id="269872at2759"/>
<dbReference type="Proteomes" id="UP000799766">
    <property type="component" value="Unassembled WGS sequence"/>
</dbReference>
<gene>
    <name evidence="1" type="ORF">BDY21DRAFT_331236</name>
</gene>
<evidence type="ECO:0000313" key="2">
    <source>
        <dbReference type="Proteomes" id="UP000799766"/>
    </source>
</evidence>
<dbReference type="Gene3D" id="3.40.50.150">
    <property type="entry name" value="Vaccinia Virus protein VP39"/>
    <property type="match status" value="1"/>
</dbReference>
<dbReference type="InterPro" id="IPR029063">
    <property type="entry name" value="SAM-dependent_MTases_sf"/>
</dbReference>
<dbReference type="GO" id="GO:0008168">
    <property type="term" value="F:methyltransferase activity"/>
    <property type="evidence" value="ECO:0007669"/>
    <property type="project" value="UniProtKB-KW"/>
</dbReference>
<dbReference type="CDD" id="cd02440">
    <property type="entry name" value="AdoMet_MTases"/>
    <property type="match status" value="1"/>
</dbReference>
<organism evidence="1 2">
    <name type="scientific">Lineolata rhizophorae</name>
    <dbReference type="NCBI Taxonomy" id="578093"/>
    <lineage>
        <taxon>Eukaryota</taxon>
        <taxon>Fungi</taxon>
        <taxon>Dikarya</taxon>
        <taxon>Ascomycota</taxon>
        <taxon>Pezizomycotina</taxon>
        <taxon>Dothideomycetes</taxon>
        <taxon>Dothideomycetes incertae sedis</taxon>
        <taxon>Lineolatales</taxon>
        <taxon>Lineolataceae</taxon>
        <taxon>Lineolata</taxon>
    </lineage>
</organism>
<dbReference type="GO" id="GO:0032259">
    <property type="term" value="P:methylation"/>
    <property type="evidence" value="ECO:0007669"/>
    <property type="project" value="UniProtKB-KW"/>
</dbReference>
<dbReference type="PANTHER" id="PTHR18895:SF74">
    <property type="entry name" value="MTRF1L RELEASE FACTOR GLUTAMINE METHYLTRANSFERASE"/>
    <property type="match status" value="1"/>
</dbReference>
<name>A0A6A6PF95_9PEZI</name>
<reference evidence="1" key="1">
    <citation type="journal article" date="2020" name="Stud. Mycol.">
        <title>101 Dothideomycetes genomes: a test case for predicting lifestyles and emergence of pathogens.</title>
        <authorList>
            <person name="Haridas S."/>
            <person name="Albert R."/>
            <person name="Binder M."/>
            <person name="Bloem J."/>
            <person name="Labutti K."/>
            <person name="Salamov A."/>
            <person name="Andreopoulos B."/>
            <person name="Baker S."/>
            <person name="Barry K."/>
            <person name="Bills G."/>
            <person name="Bluhm B."/>
            <person name="Cannon C."/>
            <person name="Castanera R."/>
            <person name="Culley D."/>
            <person name="Daum C."/>
            <person name="Ezra D."/>
            <person name="Gonzalez J."/>
            <person name="Henrissat B."/>
            <person name="Kuo A."/>
            <person name="Liang C."/>
            <person name="Lipzen A."/>
            <person name="Lutzoni F."/>
            <person name="Magnuson J."/>
            <person name="Mondo S."/>
            <person name="Nolan M."/>
            <person name="Ohm R."/>
            <person name="Pangilinan J."/>
            <person name="Park H.-J."/>
            <person name="Ramirez L."/>
            <person name="Alfaro M."/>
            <person name="Sun H."/>
            <person name="Tritt A."/>
            <person name="Yoshinaga Y."/>
            <person name="Zwiers L.-H."/>
            <person name="Turgeon B."/>
            <person name="Goodwin S."/>
            <person name="Spatafora J."/>
            <person name="Crous P."/>
            <person name="Grigoriev I."/>
        </authorList>
    </citation>
    <scope>NUCLEOTIDE SEQUENCE</scope>
    <source>
        <strain evidence="1">ATCC 16933</strain>
    </source>
</reference>
<protein>
    <submittedName>
        <fullName evidence="1">S-adenosyl-L-methionine-dependent methyltransferase</fullName>
    </submittedName>
</protein>
<dbReference type="SUPFAM" id="SSF53335">
    <property type="entry name" value="S-adenosyl-L-methionine-dependent methyltransferases"/>
    <property type="match status" value="1"/>
</dbReference>